<sequence length="83" mass="8948">MSALLTALSISVTVKYITKPIYIVALFSAAAASWIMQKLGVIIDNHMIRNATQTTPAGAGHLMTPAWWTRPCRVTNSSTLCLG</sequence>
<dbReference type="EMBL" id="JAAAML010000001">
    <property type="protein sequence ID" value="MCO6407676.1"/>
    <property type="molecule type" value="Genomic_DNA"/>
</dbReference>
<gene>
    <name evidence="3" type="ORF">GTW23_05760</name>
</gene>
<keyword evidence="4" id="KW-1185">Reference proteome</keyword>
<dbReference type="Proteomes" id="UP001320715">
    <property type="component" value="Unassembled WGS sequence"/>
</dbReference>
<evidence type="ECO:0000313" key="3">
    <source>
        <dbReference type="EMBL" id="MCO6407676.1"/>
    </source>
</evidence>
<keyword evidence="1" id="KW-0812">Transmembrane</keyword>
<evidence type="ECO:0000313" key="4">
    <source>
        <dbReference type="Proteomes" id="UP001320715"/>
    </source>
</evidence>
<feature type="transmembrane region" description="Helical" evidence="1">
    <location>
        <begin position="20"/>
        <end position="43"/>
    </location>
</feature>
<keyword evidence="1" id="KW-1133">Transmembrane helix</keyword>
<protein>
    <submittedName>
        <fullName evidence="3">DUF1705 domain-containing protein</fullName>
    </submittedName>
</protein>
<dbReference type="RefSeq" id="WP_193217220.1">
    <property type="nucleotide sequence ID" value="NZ_JAAAML010000001.1"/>
</dbReference>
<dbReference type="InterPro" id="IPR012549">
    <property type="entry name" value="EptA-like_N"/>
</dbReference>
<comment type="caution">
    <text evidence="3">The sequence shown here is derived from an EMBL/GenBank/DDBJ whole genome shotgun (WGS) entry which is preliminary data.</text>
</comment>
<accession>A0ABT1CQM3</accession>
<name>A0ABT1CQM3_9HYPH</name>
<evidence type="ECO:0000256" key="1">
    <source>
        <dbReference type="SAM" id="Phobius"/>
    </source>
</evidence>
<dbReference type="Pfam" id="PF08019">
    <property type="entry name" value="EptA_B_N"/>
    <property type="match status" value="1"/>
</dbReference>
<evidence type="ECO:0000259" key="2">
    <source>
        <dbReference type="Pfam" id="PF08019"/>
    </source>
</evidence>
<organism evidence="3 4">
    <name type="scientific">Hoeflea alexandrii</name>
    <dbReference type="NCBI Taxonomy" id="288436"/>
    <lineage>
        <taxon>Bacteria</taxon>
        <taxon>Pseudomonadati</taxon>
        <taxon>Pseudomonadota</taxon>
        <taxon>Alphaproteobacteria</taxon>
        <taxon>Hyphomicrobiales</taxon>
        <taxon>Rhizobiaceae</taxon>
        <taxon>Hoeflea</taxon>
    </lineage>
</organism>
<reference evidence="3 4" key="1">
    <citation type="submission" date="2020-01" db="EMBL/GenBank/DDBJ databases">
        <title>Genomes of bacteria type strains.</title>
        <authorList>
            <person name="Chen J."/>
            <person name="Zhu S."/>
            <person name="Yang J."/>
        </authorList>
    </citation>
    <scope>NUCLEOTIDE SEQUENCE [LARGE SCALE GENOMIC DNA]</scope>
    <source>
        <strain evidence="3 4">DSM 16655</strain>
    </source>
</reference>
<feature type="domain" description="Phosphoethanolamine transferase N-terminal" evidence="2">
    <location>
        <begin position="3"/>
        <end position="67"/>
    </location>
</feature>
<proteinExistence type="predicted"/>
<keyword evidence="1" id="KW-0472">Membrane</keyword>